<dbReference type="AlphaFoldDB" id="A0A1M4SUK6"/>
<accession>A0A1M4SUK6</accession>
<dbReference type="SUPFAM" id="SSF56752">
    <property type="entry name" value="D-aminoacid aminotransferase-like PLP-dependent enzymes"/>
    <property type="match status" value="1"/>
</dbReference>
<proteinExistence type="predicted"/>
<dbReference type="EMBL" id="FQVD01000001">
    <property type="protein sequence ID" value="SHE35910.1"/>
    <property type="molecule type" value="Genomic_DNA"/>
</dbReference>
<dbReference type="Gene3D" id="3.20.10.10">
    <property type="entry name" value="D-amino Acid Aminotransferase, subunit A, domain 2"/>
    <property type="match status" value="1"/>
</dbReference>
<dbReference type="Gene3D" id="3.30.470.10">
    <property type="match status" value="1"/>
</dbReference>
<sequence length="198" mass="23261">MCLFIETIRIENGQICNLEYHTERFNRTRAAFWNDIAFIDLKEFIYPPNILGVQKCRIVYGKRIEEITYASYQVREVTSLRLMVDNTIDYTYKKIDRERLNTLFSQRGAADDILVIKNGFLTDTSIANIALYDGNTWFTPAHPLLNGTKRAKLLEKHLIVEKDIPLSQITDYSYIMLFNAMIDWEQIKFAVNEKYLIL</sequence>
<dbReference type="InterPro" id="IPR001544">
    <property type="entry name" value="Aminotrans_IV"/>
</dbReference>
<dbReference type="OrthoDB" id="1148709at2"/>
<name>A0A1M4SUK6_9BACE</name>
<dbReference type="GO" id="GO:0016829">
    <property type="term" value="F:lyase activity"/>
    <property type="evidence" value="ECO:0007669"/>
    <property type="project" value="UniProtKB-KW"/>
</dbReference>
<dbReference type="RefSeq" id="WP_025073622.1">
    <property type="nucleotide sequence ID" value="NZ_FQVD01000001.1"/>
</dbReference>
<dbReference type="InterPro" id="IPR043131">
    <property type="entry name" value="BCAT-like_N"/>
</dbReference>
<evidence type="ECO:0000313" key="2">
    <source>
        <dbReference type="Proteomes" id="UP000184436"/>
    </source>
</evidence>
<dbReference type="InterPro" id="IPR036038">
    <property type="entry name" value="Aminotransferase-like"/>
</dbReference>
<keyword evidence="2" id="KW-1185">Reference proteome</keyword>
<reference evidence="1 2" key="1">
    <citation type="submission" date="2016-11" db="EMBL/GenBank/DDBJ databases">
        <authorList>
            <person name="Jaros S."/>
            <person name="Januszkiewicz K."/>
            <person name="Wedrychowicz H."/>
        </authorList>
    </citation>
    <scope>NUCLEOTIDE SEQUENCE [LARGE SCALE GENOMIC DNA]</scope>
    <source>
        <strain evidence="1 2">DSM 26883</strain>
    </source>
</reference>
<organism evidence="1 2">
    <name type="scientific">Bacteroides faecichinchillae</name>
    <dbReference type="NCBI Taxonomy" id="871325"/>
    <lineage>
        <taxon>Bacteria</taxon>
        <taxon>Pseudomonadati</taxon>
        <taxon>Bacteroidota</taxon>
        <taxon>Bacteroidia</taxon>
        <taxon>Bacteroidales</taxon>
        <taxon>Bacteroidaceae</taxon>
        <taxon>Bacteroides</taxon>
    </lineage>
</organism>
<dbReference type="Proteomes" id="UP000184436">
    <property type="component" value="Unassembled WGS sequence"/>
</dbReference>
<protein>
    <submittedName>
        <fullName evidence="1">4-amino-4-deoxychorismate lyase</fullName>
    </submittedName>
</protein>
<evidence type="ECO:0000313" key="1">
    <source>
        <dbReference type="EMBL" id="SHE35910.1"/>
    </source>
</evidence>
<dbReference type="STRING" id="871325.SAMN05444349_101260"/>
<gene>
    <name evidence="1" type="ORF">SAMN05444349_101260</name>
</gene>
<dbReference type="InterPro" id="IPR043132">
    <property type="entry name" value="BCAT-like_C"/>
</dbReference>
<dbReference type="Pfam" id="PF01063">
    <property type="entry name" value="Aminotran_4"/>
    <property type="match status" value="1"/>
</dbReference>
<keyword evidence="1" id="KW-0456">Lyase</keyword>